<sequence>MDLFITAQEPFAHEPLKAKTFPQALNNKSGKATSHAAPLAPHPPVTNLEFDLIVHDPCHDSSFTGSWDPRPTPLSIPLNTSRVHLLNLLREKLPVAEGSNKNRRSRQIRRPKLISAVLYWTYGGKIYPLGSSDKEWHYRDLVTKTDLMARSELEWFLLKEMMASSRGALKCYISVRGETLPAKKSSGWWFRNST</sequence>
<keyword evidence="2" id="KW-1185">Reference proteome</keyword>
<dbReference type="AlphaFoldDB" id="A0A9P5DRI5"/>
<protein>
    <submittedName>
        <fullName evidence="1">Uncharacterized protein</fullName>
    </submittedName>
</protein>
<accession>A0A9P5DRI5</accession>
<comment type="caution">
    <text evidence="1">The sequence shown here is derived from an EMBL/GenBank/DDBJ whole genome shotgun (WGS) entry which is preliminary data.</text>
</comment>
<dbReference type="Proteomes" id="UP000730481">
    <property type="component" value="Unassembled WGS sequence"/>
</dbReference>
<reference evidence="1" key="2">
    <citation type="submission" date="2020-02" db="EMBL/GenBank/DDBJ databases">
        <title>Identification and distribution of gene clusters putatively required for synthesis of sphingolipid metabolism inhibitors in phylogenetically diverse species of the filamentous fungus Fusarium.</title>
        <authorList>
            <person name="Kim H.-S."/>
            <person name="Busman M."/>
            <person name="Brown D.W."/>
            <person name="Divon H."/>
            <person name="Uhlig S."/>
            <person name="Proctor R.H."/>
        </authorList>
    </citation>
    <scope>NUCLEOTIDE SEQUENCE</scope>
    <source>
        <strain evidence="1">NRRL 25174</strain>
    </source>
</reference>
<reference evidence="1" key="1">
    <citation type="journal article" date="2017" name="Mycologia">
        <title>Fusarium algeriense, sp. nov., a novel toxigenic crown rot pathogen of durum wheat from Algeria is nested in the Fusarium burgessii species complex.</title>
        <authorList>
            <person name="Laraba I."/>
            <person name="Keddad A."/>
            <person name="Boureghda H."/>
            <person name="Abdallah N."/>
            <person name="Vaughan M.M."/>
            <person name="Proctor R.H."/>
            <person name="Busman M."/>
            <person name="O'Donnell K."/>
        </authorList>
    </citation>
    <scope>NUCLEOTIDE SEQUENCE</scope>
    <source>
        <strain evidence="1">NRRL 25174</strain>
    </source>
</reference>
<dbReference type="EMBL" id="PVQB02000630">
    <property type="protein sequence ID" value="KAF4334842.1"/>
    <property type="molecule type" value="Genomic_DNA"/>
</dbReference>
<name>A0A9P5DRI5_9HYPO</name>
<evidence type="ECO:0000313" key="2">
    <source>
        <dbReference type="Proteomes" id="UP000730481"/>
    </source>
</evidence>
<gene>
    <name evidence="1" type="ORF">FBEOM_11327</name>
</gene>
<organism evidence="1 2">
    <name type="scientific">Fusarium beomiforme</name>
    <dbReference type="NCBI Taxonomy" id="44412"/>
    <lineage>
        <taxon>Eukaryota</taxon>
        <taxon>Fungi</taxon>
        <taxon>Dikarya</taxon>
        <taxon>Ascomycota</taxon>
        <taxon>Pezizomycotina</taxon>
        <taxon>Sordariomycetes</taxon>
        <taxon>Hypocreomycetidae</taxon>
        <taxon>Hypocreales</taxon>
        <taxon>Nectriaceae</taxon>
        <taxon>Fusarium</taxon>
        <taxon>Fusarium burgessii species complex</taxon>
    </lineage>
</organism>
<proteinExistence type="predicted"/>
<dbReference type="OrthoDB" id="5072679at2759"/>
<evidence type="ECO:0000313" key="1">
    <source>
        <dbReference type="EMBL" id="KAF4334842.1"/>
    </source>
</evidence>